<accession>A0ABN3D3W7</accession>
<dbReference type="EMBL" id="BAAAQX010000072">
    <property type="protein sequence ID" value="GAA2216519.1"/>
    <property type="molecule type" value="Genomic_DNA"/>
</dbReference>
<proteinExistence type="predicted"/>
<keyword evidence="8" id="KW-1185">Reference proteome</keyword>
<dbReference type="PANTHER" id="PTHR42711:SF18">
    <property type="entry name" value="ABC TRANSPORTER, ATP-BINDING PROTEIN"/>
    <property type="match status" value="1"/>
</dbReference>
<organism evidence="7 8">
    <name type="scientific">Nonomuraea monospora</name>
    <dbReference type="NCBI Taxonomy" id="568818"/>
    <lineage>
        <taxon>Bacteria</taxon>
        <taxon>Bacillati</taxon>
        <taxon>Actinomycetota</taxon>
        <taxon>Actinomycetes</taxon>
        <taxon>Streptosporangiales</taxon>
        <taxon>Streptosporangiaceae</taxon>
        <taxon>Nonomuraea</taxon>
    </lineage>
</organism>
<dbReference type="GO" id="GO:0005524">
    <property type="term" value="F:ATP binding"/>
    <property type="evidence" value="ECO:0007669"/>
    <property type="project" value="UniProtKB-KW"/>
</dbReference>
<dbReference type="PROSITE" id="PS50893">
    <property type="entry name" value="ABC_TRANSPORTER_2"/>
    <property type="match status" value="1"/>
</dbReference>
<feature type="domain" description="ABC transporter" evidence="6">
    <location>
        <begin position="6"/>
        <end position="249"/>
    </location>
</feature>
<gene>
    <name evidence="7" type="ORF">GCM10009850_119880</name>
</gene>
<dbReference type="PANTHER" id="PTHR42711">
    <property type="entry name" value="ABC TRANSPORTER ATP-BINDING PROTEIN"/>
    <property type="match status" value="1"/>
</dbReference>
<sequence length="323" mass="35225">MTAPAIEVTGLTREYRTSTGIMRRKSLVIPALRGMDLEVSSGEIFGLVGPNGAGKTTLIKILTTLLLPTSGRANVLGHDVSSQARDVRRGINFLLGGERGLYWRLSAEDNLRYFADLYRLPPKEGRRRARELLELVGLDDRREQRVEGFSKGMKQRLHLAKALINEPQVLFLDEPTIGLDPVAARQFRALVQEVRATQGSTIMLTSHYMWEMEALSDRIAVLIDGTIRHLDTPTGLRTAAVGSHVVDLVLGDHADDAAIRKATERFGSVLAADAGGRRTLQVHTSRPDDVIAALAATGFAGVAGHGTRESQLEDAYLLMVGGK</sequence>
<keyword evidence="5" id="KW-0046">Antibiotic resistance</keyword>
<keyword evidence="4 7" id="KW-0067">ATP-binding</keyword>
<evidence type="ECO:0000256" key="3">
    <source>
        <dbReference type="ARBA" id="ARBA00022741"/>
    </source>
</evidence>
<keyword evidence="2" id="KW-0813">Transport</keyword>
<dbReference type="InterPro" id="IPR003593">
    <property type="entry name" value="AAA+_ATPase"/>
</dbReference>
<dbReference type="Pfam" id="PF00005">
    <property type="entry name" value="ABC_tran"/>
    <property type="match status" value="1"/>
</dbReference>
<dbReference type="InterPro" id="IPR027417">
    <property type="entry name" value="P-loop_NTPase"/>
</dbReference>
<dbReference type="InterPro" id="IPR050763">
    <property type="entry name" value="ABC_transporter_ATP-binding"/>
</dbReference>
<evidence type="ECO:0000256" key="1">
    <source>
        <dbReference type="ARBA" id="ARBA00004202"/>
    </source>
</evidence>
<evidence type="ECO:0000256" key="5">
    <source>
        <dbReference type="ARBA" id="ARBA00023251"/>
    </source>
</evidence>
<evidence type="ECO:0000259" key="6">
    <source>
        <dbReference type="PROSITE" id="PS50893"/>
    </source>
</evidence>
<comment type="subcellular location">
    <subcellularLocation>
        <location evidence="1">Cell membrane</location>
        <topology evidence="1">Peripheral membrane protein</topology>
    </subcellularLocation>
</comment>
<evidence type="ECO:0000313" key="8">
    <source>
        <dbReference type="Proteomes" id="UP001499843"/>
    </source>
</evidence>
<dbReference type="Proteomes" id="UP001499843">
    <property type="component" value="Unassembled WGS sequence"/>
</dbReference>
<reference evidence="7 8" key="1">
    <citation type="journal article" date="2019" name="Int. J. Syst. Evol. Microbiol.">
        <title>The Global Catalogue of Microorganisms (GCM) 10K type strain sequencing project: providing services to taxonomists for standard genome sequencing and annotation.</title>
        <authorList>
            <consortium name="The Broad Institute Genomics Platform"/>
            <consortium name="The Broad Institute Genome Sequencing Center for Infectious Disease"/>
            <person name="Wu L."/>
            <person name="Ma J."/>
        </authorList>
    </citation>
    <scope>NUCLEOTIDE SEQUENCE [LARGE SCALE GENOMIC DNA]</scope>
    <source>
        <strain evidence="7 8">JCM 16114</strain>
    </source>
</reference>
<evidence type="ECO:0000256" key="4">
    <source>
        <dbReference type="ARBA" id="ARBA00022840"/>
    </source>
</evidence>
<name>A0ABN3D3W7_9ACTN</name>
<dbReference type="InterPro" id="IPR003439">
    <property type="entry name" value="ABC_transporter-like_ATP-bd"/>
</dbReference>
<dbReference type="Gene3D" id="3.40.50.300">
    <property type="entry name" value="P-loop containing nucleotide triphosphate hydrolases"/>
    <property type="match status" value="1"/>
</dbReference>
<dbReference type="SMART" id="SM00382">
    <property type="entry name" value="AAA"/>
    <property type="match status" value="1"/>
</dbReference>
<evidence type="ECO:0000313" key="7">
    <source>
        <dbReference type="EMBL" id="GAA2216519.1"/>
    </source>
</evidence>
<dbReference type="SUPFAM" id="SSF52540">
    <property type="entry name" value="P-loop containing nucleoside triphosphate hydrolases"/>
    <property type="match status" value="1"/>
</dbReference>
<comment type="caution">
    <text evidence="7">The sequence shown here is derived from an EMBL/GenBank/DDBJ whole genome shotgun (WGS) entry which is preliminary data.</text>
</comment>
<evidence type="ECO:0000256" key="2">
    <source>
        <dbReference type="ARBA" id="ARBA00022448"/>
    </source>
</evidence>
<protein>
    <submittedName>
        <fullName evidence="7">Daunorubicin resistance protein DrrA family ABC transporter ATP-binding protein</fullName>
    </submittedName>
</protein>
<dbReference type="RefSeq" id="WP_344496192.1">
    <property type="nucleotide sequence ID" value="NZ_BAAAQX010000072.1"/>
</dbReference>
<keyword evidence="3" id="KW-0547">Nucleotide-binding</keyword>